<dbReference type="EMBL" id="VMRJ01000009">
    <property type="protein sequence ID" value="TVT36748.1"/>
    <property type="molecule type" value="Genomic_DNA"/>
</dbReference>
<dbReference type="AlphaFoldDB" id="A0A558BJR5"/>
<evidence type="ECO:0000313" key="2">
    <source>
        <dbReference type="Proteomes" id="UP000317624"/>
    </source>
</evidence>
<dbReference type="Proteomes" id="UP000317624">
    <property type="component" value="Unassembled WGS sequence"/>
</dbReference>
<gene>
    <name evidence="1" type="ORF">FNT36_24865</name>
</gene>
<protein>
    <recommendedName>
        <fullName evidence="3">Competence protein CoiA-like family protein</fullName>
    </recommendedName>
</protein>
<proteinExistence type="predicted"/>
<reference evidence="1 2" key="1">
    <citation type="submission" date="2019-07" db="EMBL/GenBank/DDBJ databases">
        <title>Hymenobacter sp. straun FUR1 Genome sequencing and assembly.</title>
        <authorList>
            <person name="Chhetri G."/>
        </authorList>
    </citation>
    <scope>NUCLEOTIDE SEQUENCE [LARGE SCALE GENOMIC DNA]</scope>
    <source>
        <strain evidence="1 2">Fur1</strain>
    </source>
</reference>
<evidence type="ECO:0000313" key="1">
    <source>
        <dbReference type="EMBL" id="TVT36748.1"/>
    </source>
</evidence>
<organism evidence="1 2">
    <name type="scientific">Hymenobacter setariae</name>
    <dbReference type="NCBI Taxonomy" id="2594794"/>
    <lineage>
        <taxon>Bacteria</taxon>
        <taxon>Pseudomonadati</taxon>
        <taxon>Bacteroidota</taxon>
        <taxon>Cytophagia</taxon>
        <taxon>Cytophagales</taxon>
        <taxon>Hymenobacteraceae</taxon>
        <taxon>Hymenobacter</taxon>
    </lineage>
</organism>
<dbReference type="OrthoDB" id="5379188at2"/>
<dbReference type="RefSeq" id="WP_144853388.1">
    <property type="nucleotide sequence ID" value="NZ_VMRJ01000009.1"/>
</dbReference>
<comment type="caution">
    <text evidence="1">The sequence shown here is derived from an EMBL/GenBank/DDBJ whole genome shotgun (WGS) entry which is preliminary data.</text>
</comment>
<sequence>MAATLKLPYGLRDGQLLHIADVANGLACACVCPGCGARLVARNQGKVKVAHFAHHQAPECATGLQTALHLAAKDVFTQHSTFWLPGAAGFTGFRADNFQADDYFASFSFRAQPYQAEVEHALYEDGLDYKVEFAPRPVTIRRAWLEHRTADLIPDIVLETEAGLLLVEVAVTHFVDQAKLTKLRQWGISCVEIDLSKCSRDLAGPELADVLLHQTTHKRWVYNGRLAARLATLHTQYLERARPLFLACHTQAMREQKRQRWEQDKKESLQAFYATRCKPITLRPDPRPPHRPERHVLPCPDPRRAFAVESYANVDTDCMRCSHFRGYGGGSQHQIVCLYEYNKWEKFNKPPP</sequence>
<accession>A0A558BJR5</accession>
<name>A0A558BJR5_9BACT</name>
<evidence type="ECO:0008006" key="3">
    <source>
        <dbReference type="Google" id="ProtNLM"/>
    </source>
</evidence>
<keyword evidence="2" id="KW-1185">Reference proteome</keyword>